<comment type="caution">
    <text evidence="1">The sequence shown here is derived from an EMBL/GenBank/DDBJ whole genome shotgun (WGS) entry which is preliminary data.</text>
</comment>
<keyword evidence="2" id="KW-1185">Reference proteome</keyword>
<evidence type="ECO:0000313" key="1">
    <source>
        <dbReference type="EMBL" id="DAD39662.1"/>
    </source>
</evidence>
<accession>A0A822Z3P5</accession>
<dbReference type="Proteomes" id="UP000607653">
    <property type="component" value="Unassembled WGS sequence"/>
</dbReference>
<name>A0A822Z3P5_NELNU</name>
<evidence type="ECO:0000313" key="2">
    <source>
        <dbReference type="Proteomes" id="UP000607653"/>
    </source>
</evidence>
<reference evidence="1 2" key="1">
    <citation type="journal article" date="2020" name="Mol. Biol. Evol.">
        <title>Distinct Expression and Methylation Patterns for Genes with Different Fates following a Single Whole-Genome Duplication in Flowering Plants.</title>
        <authorList>
            <person name="Shi T."/>
            <person name="Rahmani R.S."/>
            <person name="Gugger P.F."/>
            <person name="Wang M."/>
            <person name="Li H."/>
            <person name="Zhang Y."/>
            <person name="Li Z."/>
            <person name="Wang Q."/>
            <person name="Van de Peer Y."/>
            <person name="Marchal K."/>
            <person name="Chen J."/>
        </authorList>
    </citation>
    <scope>NUCLEOTIDE SEQUENCE [LARGE SCALE GENOMIC DNA]</scope>
    <source>
        <tissue evidence="1">Leaf</tissue>
    </source>
</reference>
<organism evidence="1 2">
    <name type="scientific">Nelumbo nucifera</name>
    <name type="common">Sacred lotus</name>
    <dbReference type="NCBI Taxonomy" id="4432"/>
    <lineage>
        <taxon>Eukaryota</taxon>
        <taxon>Viridiplantae</taxon>
        <taxon>Streptophyta</taxon>
        <taxon>Embryophyta</taxon>
        <taxon>Tracheophyta</taxon>
        <taxon>Spermatophyta</taxon>
        <taxon>Magnoliopsida</taxon>
        <taxon>Proteales</taxon>
        <taxon>Nelumbonaceae</taxon>
        <taxon>Nelumbo</taxon>
    </lineage>
</organism>
<protein>
    <submittedName>
        <fullName evidence="1">Uncharacterized protein</fullName>
    </submittedName>
</protein>
<dbReference type="AlphaFoldDB" id="A0A822Z3P5"/>
<dbReference type="EMBL" id="DUZY01000005">
    <property type="protein sequence ID" value="DAD39662.1"/>
    <property type="molecule type" value="Genomic_DNA"/>
</dbReference>
<proteinExistence type="predicted"/>
<sequence>MNRATQANQNVRQKEEINVKNEHATVGRPDPICLCFYHGFFSYNPCPCNHLRWGLRLLDLPLVLRNTSTILSL</sequence>
<gene>
    <name evidence="1" type="ORF">HUJ06_013985</name>
</gene>